<dbReference type="EMBL" id="CAJOBH010004331">
    <property type="protein sequence ID" value="CAF3985914.1"/>
    <property type="molecule type" value="Genomic_DNA"/>
</dbReference>
<evidence type="ECO:0000313" key="6">
    <source>
        <dbReference type="EMBL" id="CAF3985569.1"/>
    </source>
</evidence>
<evidence type="ECO:0000259" key="2">
    <source>
        <dbReference type="Pfam" id="PF01055"/>
    </source>
</evidence>
<feature type="domain" description="Glycoside hydrolase family 31 TIM barrel" evidence="2">
    <location>
        <begin position="12"/>
        <end position="66"/>
    </location>
</feature>
<evidence type="ECO:0000313" key="3">
    <source>
        <dbReference type="EMBL" id="CAF1494024.1"/>
    </source>
</evidence>
<proteinExistence type="inferred from homology"/>
<keyword evidence="1" id="KW-0326">Glycosidase</keyword>
<accession>A0A815SY76</accession>
<evidence type="ECO:0000313" key="5">
    <source>
        <dbReference type="EMBL" id="CAF2075917.1"/>
    </source>
</evidence>
<comment type="caution">
    <text evidence="3">The sequence shown here is derived from an EMBL/GenBank/DDBJ whole genome shotgun (WGS) entry which is preliminary data.</text>
</comment>
<dbReference type="InterPro" id="IPR000322">
    <property type="entry name" value="Glyco_hydro_31_TIM"/>
</dbReference>
<dbReference type="EMBL" id="CAJNOW010019996">
    <property type="protein sequence ID" value="CAF1676653.1"/>
    <property type="molecule type" value="Genomic_DNA"/>
</dbReference>
<keyword evidence="1" id="KW-0378">Hydrolase</keyword>
<dbReference type="Gene3D" id="3.20.20.80">
    <property type="entry name" value="Glycosidases"/>
    <property type="match status" value="1"/>
</dbReference>
<evidence type="ECO:0000313" key="7">
    <source>
        <dbReference type="EMBL" id="CAF3985914.1"/>
    </source>
</evidence>
<dbReference type="Proteomes" id="UP000681720">
    <property type="component" value="Unassembled WGS sequence"/>
</dbReference>
<gene>
    <name evidence="7" type="ORF">BYL167_LOCUS12873</name>
    <name evidence="3" type="ORF">CJN711_LOCUS26867</name>
    <name evidence="8" type="ORF">GIL414_LOCUS30548</name>
    <name evidence="4" type="ORF">KQP761_LOCUS35531</name>
    <name evidence="5" type="ORF">MBJ925_LOCUS17552</name>
    <name evidence="6" type="ORF">SMN809_LOCUS11105</name>
</gene>
<evidence type="ECO:0000256" key="1">
    <source>
        <dbReference type="RuleBase" id="RU361185"/>
    </source>
</evidence>
<organism evidence="3 9">
    <name type="scientific">Rotaria magnacalcarata</name>
    <dbReference type="NCBI Taxonomy" id="392030"/>
    <lineage>
        <taxon>Eukaryota</taxon>
        <taxon>Metazoa</taxon>
        <taxon>Spiralia</taxon>
        <taxon>Gnathifera</taxon>
        <taxon>Rotifera</taxon>
        <taxon>Eurotatoria</taxon>
        <taxon>Bdelloidea</taxon>
        <taxon>Philodinida</taxon>
        <taxon>Philodinidae</taxon>
        <taxon>Rotaria</taxon>
    </lineage>
</organism>
<dbReference type="EMBL" id="CAJOBI010003941">
    <property type="protein sequence ID" value="CAF3985569.1"/>
    <property type="molecule type" value="Genomic_DNA"/>
</dbReference>
<dbReference type="Proteomes" id="UP000663824">
    <property type="component" value="Unassembled WGS sequence"/>
</dbReference>
<dbReference type="EMBL" id="CAJOBJ010058917">
    <property type="protein sequence ID" value="CAF4409502.1"/>
    <property type="molecule type" value="Genomic_DNA"/>
</dbReference>
<dbReference type="AlphaFoldDB" id="A0A815SY76"/>
<dbReference type="EMBL" id="CAJNRE010008791">
    <property type="protein sequence ID" value="CAF2075917.1"/>
    <property type="molecule type" value="Genomic_DNA"/>
</dbReference>
<sequence>MLESGRRHYVGFGSDIGGYDTDPNAGPLGRTKELFLRWTAIGALSSFMENGGDGEHFPWNEGTKVAIYRNGTLMQPCGDTEVLFSYAYFLGSHIYIVPILRDPVPNQSQRVWLPA</sequence>
<dbReference type="Proteomes" id="UP000676336">
    <property type="component" value="Unassembled WGS sequence"/>
</dbReference>
<dbReference type="GO" id="GO:0005975">
    <property type="term" value="P:carbohydrate metabolic process"/>
    <property type="evidence" value="ECO:0007669"/>
    <property type="project" value="InterPro"/>
</dbReference>
<protein>
    <recommendedName>
        <fullName evidence="2">Glycoside hydrolase family 31 TIM barrel domain-containing protein</fullName>
    </recommendedName>
</protein>
<name>A0A815SY76_9BILA</name>
<evidence type="ECO:0000313" key="9">
    <source>
        <dbReference type="Proteomes" id="UP000663855"/>
    </source>
</evidence>
<reference evidence="3" key="1">
    <citation type="submission" date="2021-02" db="EMBL/GenBank/DDBJ databases">
        <authorList>
            <person name="Nowell W R."/>
        </authorList>
    </citation>
    <scope>NUCLEOTIDE SEQUENCE</scope>
</reference>
<dbReference type="EMBL" id="CAJNOV010012689">
    <property type="protein sequence ID" value="CAF1494024.1"/>
    <property type="molecule type" value="Genomic_DNA"/>
</dbReference>
<dbReference type="GO" id="GO:0004553">
    <property type="term" value="F:hydrolase activity, hydrolyzing O-glycosyl compounds"/>
    <property type="evidence" value="ECO:0007669"/>
    <property type="project" value="InterPro"/>
</dbReference>
<evidence type="ECO:0000313" key="4">
    <source>
        <dbReference type="EMBL" id="CAF1676653.1"/>
    </source>
</evidence>
<dbReference type="OrthoDB" id="10070917at2759"/>
<dbReference type="Pfam" id="PF01055">
    <property type="entry name" value="Glyco_hydro_31_2nd"/>
    <property type="match status" value="1"/>
</dbReference>
<dbReference type="Proteomes" id="UP000681967">
    <property type="component" value="Unassembled WGS sequence"/>
</dbReference>
<dbReference type="Proteomes" id="UP000663834">
    <property type="component" value="Unassembled WGS sequence"/>
</dbReference>
<evidence type="ECO:0000313" key="8">
    <source>
        <dbReference type="EMBL" id="CAF4409502.1"/>
    </source>
</evidence>
<comment type="similarity">
    <text evidence="1">Belongs to the glycosyl hydrolase 31 family.</text>
</comment>
<dbReference type="Proteomes" id="UP000663855">
    <property type="component" value="Unassembled WGS sequence"/>
</dbReference>